<keyword evidence="2" id="KW-1185">Reference proteome</keyword>
<proteinExistence type="predicted"/>
<dbReference type="EMBL" id="FNCH01000005">
    <property type="protein sequence ID" value="SDG32180.1"/>
    <property type="molecule type" value="Genomic_DNA"/>
</dbReference>
<reference evidence="2" key="1">
    <citation type="submission" date="2016-10" db="EMBL/GenBank/DDBJ databases">
        <authorList>
            <person name="Varghese N."/>
            <person name="Submissions S."/>
        </authorList>
    </citation>
    <scope>NUCLEOTIDE SEQUENCE [LARGE SCALE GENOMIC DNA]</scope>
    <source>
        <strain evidence="2">DSM 17933</strain>
    </source>
</reference>
<dbReference type="Proteomes" id="UP000199643">
    <property type="component" value="Unassembled WGS sequence"/>
</dbReference>
<dbReference type="STRING" id="405671.SAMN05421827_105130"/>
<protein>
    <submittedName>
        <fullName evidence="1">Uncharacterized protein</fullName>
    </submittedName>
</protein>
<evidence type="ECO:0000313" key="1">
    <source>
        <dbReference type="EMBL" id="SDG32180.1"/>
    </source>
</evidence>
<gene>
    <name evidence="1" type="ORF">SAMN05421827_105130</name>
</gene>
<accession>A0A1G7TC54</accession>
<organism evidence="1 2">
    <name type="scientific">Pedobacter terrae</name>
    <dbReference type="NCBI Taxonomy" id="405671"/>
    <lineage>
        <taxon>Bacteria</taxon>
        <taxon>Pseudomonadati</taxon>
        <taxon>Bacteroidota</taxon>
        <taxon>Sphingobacteriia</taxon>
        <taxon>Sphingobacteriales</taxon>
        <taxon>Sphingobacteriaceae</taxon>
        <taxon>Pedobacter</taxon>
    </lineage>
</organism>
<name>A0A1G7TC54_9SPHI</name>
<dbReference type="RefSeq" id="WP_090498796.1">
    <property type="nucleotide sequence ID" value="NZ_FNCH01000005.1"/>
</dbReference>
<dbReference type="OrthoDB" id="881421at2"/>
<evidence type="ECO:0000313" key="2">
    <source>
        <dbReference type="Proteomes" id="UP000199643"/>
    </source>
</evidence>
<sequence>MKKIYLKTLERFKEMPSIKFVDKDRAQIDTTERPAVRFPCALISISLPRRKNLAETLQLCECNVTIRIAHERFADSSNLSDTQRLNLALQYYDTIEEVEALFQGFGDNEMNRWECISSIEEQRADLDVMRFVFKTGFTKQID</sequence>
<dbReference type="AlphaFoldDB" id="A0A1G7TC54"/>